<evidence type="ECO:0000256" key="2">
    <source>
        <dbReference type="ARBA" id="ARBA00007534"/>
    </source>
</evidence>
<evidence type="ECO:0000256" key="3">
    <source>
        <dbReference type="ARBA" id="ARBA00013095"/>
    </source>
</evidence>
<feature type="signal peptide" evidence="10">
    <location>
        <begin position="1"/>
        <end position="22"/>
    </location>
</feature>
<dbReference type="PANTHER" id="PTHR48250:SF2">
    <property type="entry name" value="CUTINASE"/>
    <property type="match status" value="1"/>
</dbReference>
<dbReference type="PRINTS" id="PR00129">
    <property type="entry name" value="CUTINASE"/>
</dbReference>
<protein>
    <recommendedName>
        <fullName evidence="3">cutinase</fullName>
        <ecNumber evidence="3">3.1.1.74</ecNumber>
    </recommendedName>
</protein>
<evidence type="ECO:0000256" key="7">
    <source>
        <dbReference type="ARBA" id="ARBA00022801"/>
    </source>
</evidence>
<keyword evidence="5" id="KW-0964">Secreted</keyword>
<keyword evidence="6 10" id="KW-0732">Signal</keyword>
<name>A0ABR1JNQ3_9AGAR</name>
<dbReference type="Gene3D" id="3.40.50.1820">
    <property type="entry name" value="alpha/beta hydrolase"/>
    <property type="match status" value="1"/>
</dbReference>
<dbReference type="InterPro" id="IPR011150">
    <property type="entry name" value="Cutinase_monf"/>
</dbReference>
<comment type="caution">
    <text evidence="11">The sequence shown here is derived from an EMBL/GenBank/DDBJ whole genome shotgun (WGS) entry which is preliminary data.</text>
</comment>
<dbReference type="InterPro" id="IPR029058">
    <property type="entry name" value="AB_hydrolase_fold"/>
</dbReference>
<keyword evidence="12" id="KW-1185">Reference proteome</keyword>
<keyword evidence="4" id="KW-0719">Serine esterase</keyword>
<dbReference type="PROSITE" id="PS00931">
    <property type="entry name" value="CUTINASE_2"/>
    <property type="match status" value="1"/>
</dbReference>
<sequence length="206" mass="21377">MFKSFLNFVTVSLAVAFSTALAVPVAELEARQTCADVMVVYARGTFEEAPIGDSTSVGATLESNLTAILGSLSLSFQGVDYPADIAGYLEGGSPGGSQNMADDLTDAATNCPDAKIVSAGYSQGGQLVHNSAGNLSSTVLDRISAIVIFGDPDRDETISGVPPDRIDIICHDGDNICDGGILILPSHLDYQEDVPAAAEFIASWVS</sequence>
<evidence type="ECO:0000256" key="8">
    <source>
        <dbReference type="ARBA" id="ARBA00023157"/>
    </source>
</evidence>
<reference evidence="11 12" key="1">
    <citation type="submission" date="2024-01" db="EMBL/GenBank/DDBJ databases">
        <title>A draft genome for the cacao thread blight pathogen Marasmiellus scandens.</title>
        <authorList>
            <person name="Baruah I.K."/>
            <person name="Leung J."/>
            <person name="Bukari Y."/>
            <person name="Amoako-Attah I."/>
            <person name="Meinhardt L.W."/>
            <person name="Bailey B.A."/>
            <person name="Cohen S.P."/>
        </authorList>
    </citation>
    <scope>NUCLEOTIDE SEQUENCE [LARGE SCALE GENOMIC DNA]</scope>
    <source>
        <strain evidence="11 12">GH-19</strain>
    </source>
</reference>
<proteinExistence type="inferred from homology"/>
<dbReference type="SMART" id="SM01110">
    <property type="entry name" value="Cutinase"/>
    <property type="match status" value="1"/>
</dbReference>
<dbReference type="Pfam" id="PF01083">
    <property type="entry name" value="Cutinase"/>
    <property type="match status" value="1"/>
</dbReference>
<gene>
    <name evidence="11" type="ORF">VKT23_007758</name>
</gene>
<keyword evidence="8" id="KW-1015">Disulfide bond</keyword>
<evidence type="ECO:0000313" key="11">
    <source>
        <dbReference type="EMBL" id="KAK7462156.1"/>
    </source>
</evidence>
<evidence type="ECO:0000256" key="5">
    <source>
        <dbReference type="ARBA" id="ARBA00022525"/>
    </source>
</evidence>
<organism evidence="11 12">
    <name type="scientific">Marasmiellus scandens</name>
    <dbReference type="NCBI Taxonomy" id="2682957"/>
    <lineage>
        <taxon>Eukaryota</taxon>
        <taxon>Fungi</taxon>
        <taxon>Dikarya</taxon>
        <taxon>Basidiomycota</taxon>
        <taxon>Agaricomycotina</taxon>
        <taxon>Agaricomycetes</taxon>
        <taxon>Agaricomycetidae</taxon>
        <taxon>Agaricales</taxon>
        <taxon>Marasmiineae</taxon>
        <taxon>Omphalotaceae</taxon>
        <taxon>Marasmiellus</taxon>
    </lineage>
</organism>
<evidence type="ECO:0000256" key="9">
    <source>
        <dbReference type="ARBA" id="ARBA00034045"/>
    </source>
</evidence>
<comment type="catalytic activity">
    <reaction evidence="9">
        <text>cutin + H2O = cutin monomers.</text>
        <dbReference type="EC" id="3.1.1.74"/>
    </reaction>
</comment>
<comment type="subcellular location">
    <subcellularLocation>
        <location evidence="1">Secreted</location>
    </subcellularLocation>
</comment>
<accession>A0ABR1JNQ3</accession>
<comment type="similarity">
    <text evidence="2">Belongs to the cutinase family.</text>
</comment>
<dbReference type="EMBL" id="JBANRG010000011">
    <property type="protein sequence ID" value="KAK7462156.1"/>
    <property type="molecule type" value="Genomic_DNA"/>
</dbReference>
<dbReference type="Proteomes" id="UP001498398">
    <property type="component" value="Unassembled WGS sequence"/>
</dbReference>
<evidence type="ECO:0000256" key="10">
    <source>
        <dbReference type="SAM" id="SignalP"/>
    </source>
</evidence>
<dbReference type="InterPro" id="IPR000675">
    <property type="entry name" value="Cutinase/axe"/>
</dbReference>
<dbReference type="SUPFAM" id="SSF53474">
    <property type="entry name" value="alpha/beta-Hydrolases"/>
    <property type="match status" value="1"/>
</dbReference>
<evidence type="ECO:0000256" key="1">
    <source>
        <dbReference type="ARBA" id="ARBA00004613"/>
    </source>
</evidence>
<evidence type="ECO:0000256" key="6">
    <source>
        <dbReference type="ARBA" id="ARBA00022729"/>
    </source>
</evidence>
<dbReference type="InterPro" id="IPR043579">
    <property type="entry name" value="CUTINASE_2"/>
</dbReference>
<dbReference type="EC" id="3.1.1.74" evidence="3"/>
<evidence type="ECO:0000313" key="12">
    <source>
        <dbReference type="Proteomes" id="UP001498398"/>
    </source>
</evidence>
<feature type="chain" id="PRO_5045869707" description="cutinase" evidence="10">
    <location>
        <begin position="23"/>
        <end position="206"/>
    </location>
</feature>
<keyword evidence="7" id="KW-0378">Hydrolase</keyword>
<evidence type="ECO:0000256" key="4">
    <source>
        <dbReference type="ARBA" id="ARBA00022487"/>
    </source>
</evidence>
<dbReference type="PANTHER" id="PTHR48250">
    <property type="entry name" value="CUTINASE 2-RELATED"/>
    <property type="match status" value="1"/>
</dbReference>